<dbReference type="InterPro" id="IPR054696">
    <property type="entry name" value="GTP-eEF1A_C"/>
</dbReference>
<evidence type="ECO:0000256" key="1">
    <source>
        <dbReference type="ARBA" id="ARBA00004496"/>
    </source>
</evidence>
<dbReference type="PANTHER" id="PTHR23115">
    <property type="entry name" value="TRANSLATION FACTOR"/>
    <property type="match status" value="1"/>
</dbReference>
<evidence type="ECO:0000256" key="8">
    <source>
        <dbReference type="ARBA" id="ARBA00022917"/>
    </source>
</evidence>
<dbReference type="InterPro" id="IPR000795">
    <property type="entry name" value="T_Tr_GTP-bd_dom"/>
</dbReference>
<keyword evidence="4" id="KW-0963">Cytoplasm</keyword>
<evidence type="ECO:0000256" key="4">
    <source>
        <dbReference type="ARBA" id="ARBA00022490"/>
    </source>
</evidence>
<feature type="domain" description="Tr-type G" evidence="15">
    <location>
        <begin position="89"/>
        <end position="320"/>
    </location>
</feature>
<evidence type="ECO:0000256" key="7">
    <source>
        <dbReference type="ARBA" id="ARBA00022741"/>
    </source>
</evidence>
<dbReference type="InterPro" id="IPR004161">
    <property type="entry name" value="EFTu-like_2"/>
</dbReference>
<dbReference type="GO" id="GO:0003747">
    <property type="term" value="F:translation release factor activity"/>
    <property type="evidence" value="ECO:0007669"/>
    <property type="project" value="InterPro"/>
</dbReference>
<dbReference type="SUPFAM" id="SSF50447">
    <property type="entry name" value="Translation proteins"/>
    <property type="match status" value="1"/>
</dbReference>
<organism evidence="16 17">
    <name type="scientific">Boletus reticuloceps</name>
    <dbReference type="NCBI Taxonomy" id="495285"/>
    <lineage>
        <taxon>Eukaryota</taxon>
        <taxon>Fungi</taxon>
        <taxon>Dikarya</taxon>
        <taxon>Basidiomycota</taxon>
        <taxon>Agaricomycotina</taxon>
        <taxon>Agaricomycetes</taxon>
        <taxon>Agaricomycetidae</taxon>
        <taxon>Boletales</taxon>
        <taxon>Boletineae</taxon>
        <taxon>Boletaceae</taxon>
        <taxon>Boletoideae</taxon>
        <taxon>Boletus</taxon>
    </lineage>
</organism>
<dbReference type="PROSITE" id="PS00301">
    <property type="entry name" value="G_TR_1"/>
    <property type="match status" value="1"/>
</dbReference>
<dbReference type="InterPro" id="IPR009001">
    <property type="entry name" value="Transl_elong_EF1A/Init_IF2_C"/>
</dbReference>
<dbReference type="GO" id="GO:0005525">
    <property type="term" value="F:GTP binding"/>
    <property type="evidence" value="ECO:0007669"/>
    <property type="project" value="UniProtKB-KW"/>
</dbReference>
<accession>A0A8I2YYM9</accession>
<dbReference type="FunFam" id="2.40.30.10:FF:000017">
    <property type="entry name" value="Eukaryotic peptide chain release factor GTP-binding subunit"/>
    <property type="match status" value="1"/>
</dbReference>
<dbReference type="PRINTS" id="PR01343">
    <property type="entry name" value="YEASTERF"/>
</dbReference>
<keyword evidence="9" id="KW-0342">GTP-binding</keyword>
<dbReference type="InterPro" id="IPR027417">
    <property type="entry name" value="P-loop_NTPase"/>
</dbReference>
<comment type="similarity">
    <text evidence="2">Belongs to the TRAFAC class translation factor GTPase superfamily. Classic translation factor GTPase family. EF-Tu/EF-1A subfamily.</text>
</comment>
<dbReference type="CDD" id="cd01883">
    <property type="entry name" value="EF1_alpha"/>
    <property type="match status" value="1"/>
</dbReference>
<dbReference type="Proteomes" id="UP000683000">
    <property type="component" value="Unassembled WGS sequence"/>
</dbReference>
<feature type="region of interest" description="Disordered" evidence="14">
    <location>
        <begin position="11"/>
        <end position="64"/>
    </location>
</feature>
<dbReference type="Pfam" id="PF00009">
    <property type="entry name" value="GTP_EFTU"/>
    <property type="match status" value="1"/>
</dbReference>
<dbReference type="SUPFAM" id="SSF50465">
    <property type="entry name" value="EF-Tu/eEF-1alpha/eIF2-gamma C-terminal domain"/>
    <property type="match status" value="1"/>
</dbReference>
<dbReference type="Gene3D" id="2.40.30.10">
    <property type="entry name" value="Translation factors"/>
    <property type="match status" value="2"/>
</dbReference>
<evidence type="ECO:0000256" key="10">
    <source>
        <dbReference type="ARBA" id="ARBA00029585"/>
    </source>
</evidence>
<comment type="subcellular location">
    <subcellularLocation>
        <location evidence="1">Cytoplasm</location>
    </subcellularLocation>
</comment>
<sequence length="536" mass="58519">MSKLNAGAFEFVPGDLSPAHPPAPAPPAPASVSTPAHSHPGSHSSSPAPPVSKKIFSTEKSKSDTTTIAREVQSVADEVVLNDLFGDAKEHLNVVFIGHVDAGKSTLGGNLLYITGVVDKRTMEKYEHDAKEAGRETWYLSWALDSTPQERTKGKTVEVGRAYFETSSRRYTILDAPGHKTYVPSMISGAAQADVAVLVISARKGEFETGFERGGQTREHVMLVKTVGVSKVIVVINKMDDPTVKWEQVRFNEIKDKLVPFIKSAGFNPKDVTFIPISAYTGLNLKEPVPTSTCSWWKGPTLLGHLDHMPMVDRKINAPLMMPVSEKYKDMGAVAVGKIESGHMRKGDSLVLMPNKVHVEIAAIYNELEEDISSAMCGDNVRVRLRGVEDEDISPGFVLTSPRNPVHAVRQFEAQLAILEHKNIICAGYSAVMHVHTLSEEVTLPALLHYFDKATGRKSKKPPQFAKRGQKVVALVEALLPVCVERFIDYPQLGRFTLRDEGRTVAIGKITRLIDDRAEDLADGVSNITISGATGA</sequence>
<dbReference type="InterPro" id="IPR031157">
    <property type="entry name" value="G_TR_CS"/>
</dbReference>
<evidence type="ECO:0000313" key="17">
    <source>
        <dbReference type="Proteomes" id="UP000683000"/>
    </source>
</evidence>
<dbReference type="EMBL" id="JAGFBS010000006">
    <property type="protein sequence ID" value="KAG6378922.1"/>
    <property type="molecule type" value="Genomic_DNA"/>
</dbReference>
<comment type="caution">
    <text evidence="16">The sequence shown here is derived from an EMBL/GenBank/DDBJ whole genome shotgun (WGS) entry which is preliminary data.</text>
</comment>
<evidence type="ECO:0000313" key="16">
    <source>
        <dbReference type="EMBL" id="KAG6378922.1"/>
    </source>
</evidence>
<dbReference type="CDD" id="cd04089">
    <property type="entry name" value="eRF3_II"/>
    <property type="match status" value="1"/>
</dbReference>
<dbReference type="GO" id="GO:0005737">
    <property type="term" value="C:cytoplasm"/>
    <property type="evidence" value="ECO:0007669"/>
    <property type="project" value="UniProtKB-SubCell"/>
</dbReference>
<dbReference type="Pfam" id="PF03144">
    <property type="entry name" value="GTP_EFTU_D2"/>
    <property type="match status" value="1"/>
</dbReference>
<keyword evidence="17" id="KW-1185">Reference proteome</keyword>
<protein>
    <recommendedName>
        <fullName evidence="3">Eukaryotic peptide chain release factor GTP-binding subunit</fullName>
    </recommendedName>
    <alternativeName>
        <fullName evidence="13">ERF-3</fullName>
    </alternativeName>
    <alternativeName>
        <fullName evidence="12">ERF2</fullName>
    </alternativeName>
    <alternativeName>
        <fullName evidence="10">Polypeptide release factor 3</fullName>
    </alternativeName>
    <alternativeName>
        <fullName evidence="11">Translation release factor 3</fullName>
    </alternativeName>
</protein>
<dbReference type="GO" id="GO:0003924">
    <property type="term" value="F:GTPase activity"/>
    <property type="evidence" value="ECO:0007669"/>
    <property type="project" value="InterPro"/>
</dbReference>
<keyword evidence="7" id="KW-0547">Nucleotide-binding</keyword>
<dbReference type="OrthoDB" id="342024at2759"/>
<evidence type="ECO:0000259" key="15">
    <source>
        <dbReference type="PROSITE" id="PS51722"/>
    </source>
</evidence>
<evidence type="ECO:0000256" key="5">
    <source>
        <dbReference type="ARBA" id="ARBA00022553"/>
    </source>
</evidence>
<keyword evidence="5" id="KW-0597">Phosphoprotein</keyword>
<dbReference type="Pfam" id="PF22594">
    <property type="entry name" value="GTP-eEF1A_C"/>
    <property type="match status" value="1"/>
</dbReference>
<feature type="compositionally biased region" description="Low complexity" evidence="14">
    <location>
        <begin position="30"/>
        <end position="46"/>
    </location>
</feature>
<proteinExistence type="inferred from homology"/>
<dbReference type="PROSITE" id="PS51722">
    <property type="entry name" value="G_TR_2"/>
    <property type="match status" value="1"/>
</dbReference>
<keyword evidence="8" id="KW-0648">Protein biosynthesis</keyword>
<evidence type="ECO:0000256" key="14">
    <source>
        <dbReference type="SAM" id="MobiDB-lite"/>
    </source>
</evidence>
<dbReference type="InterPro" id="IPR003285">
    <property type="entry name" value="Sup35"/>
</dbReference>
<keyword evidence="6" id="KW-0677">Repeat</keyword>
<dbReference type="SUPFAM" id="SSF52540">
    <property type="entry name" value="P-loop containing nucleoside triphosphate hydrolases"/>
    <property type="match status" value="1"/>
</dbReference>
<feature type="compositionally biased region" description="Pro residues" evidence="14">
    <location>
        <begin position="19"/>
        <end position="29"/>
    </location>
</feature>
<dbReference type="AlphaFoldDB" id="A0A8I2YYM9"/>
<name>A0A8I2YYM9_9AGAM</name>
<dbReference type="CDD" id="cd03704">
    <property type="entry name" value="eRF3_C_III"/>
    <property type="match status" value="1"/>
</dbReference>
<evidence type="ECO:0000256" key="13">
    <source>
        <dbReference type="ARBA" id="ARBA00031881"/>
    </source>
</evidence>
<evidence type="ECO:0000256" key="11">
    <source>
        <dbReference type="ARBA" id="ARBA00030210"/>
    </source>
</evidence>
<dbReference type="GO" id="GO:0000288">
    <property type="term" value="P:nuclear-transcribed mRNA catabolic process, deadenylation-dependent decay"/>
    <property type="evidence" value="ECO:0007669"/>
    <property type="project" value="InterPro"/>
</dbReference>
<evidence type="ECO:0000256" key="6">
    <source>
        <dbReference type="ARBA" id="ARBA00022737"/>
    </source>
</evidence>
<dbReference type="FunFam" id="3.40.50.300:FF:001202">
    <property type="entry name" value="Translation elongation factor EF-1 subunit alpha"/>
    <property type="match status" value="1"/>
</dbReference>
<evidence type="ECO:0000256" key="3">
    <source>
        <dbReference type="ARBA" id="ARBA00015765"/>
    </source>
</evidence>
<dbReference type="PRINTS" id="PR00315">
    <property type="entry name" value="ELONGATNFCT"/>
</dbReference>
<dbReference type="FunFam" id="2.40.30.10:FF:000061">
    <property type="entry name" value="Translation release factor eRF3, putative"/>
    <property type="match status" value="1"/>
</dbReference>
<gene>
    <name evidence="16" type="ORF">JVT61DRAFT_13207</name>
</gene>
<dbReference type="Gene3D" id="3.40.50.300">
    <property type="entry name" value="P-loop containing nucleotide triphosphate hydrolases"/>
    <property type="match status" value="1"/>
</dbReference>
<evidence type="ECO:0000256" key="2">
    <source>
        <dbReference type="ARBA" id="ARBA00007249"/>
    </source>
</evidence>
<evidence type="ECO:0000256" key="9">
    <source>
        <dbReference type="ARBA" id="ARBA00023134"/>
    </source>
</evidence>
<keyword evidence="16" id="KW-0378">Hydrolase</keyword>
<reference evidence="16" key="1">
    <citation type="submission" date="2021-03" db="EMBL/GenBank/DDBJ databases">
        <title>Evolutionary innovations through gain and loss of genes in the ectomycorrhizal Boletales.</title>
        <authorList>
            <person name="Wu G."/>
            <person name="Miyauchi S."/>
            <person name="Morin E."/>
            <person name="Yang Z.-L."/>
            <person name="Xu J."/>
            <person name="Martin F.M."/>
        </authorList>
    </citation>
    <scope>NUCLEOTIDE SEQUENCE</scope>
    <source>
        <strain evidence="16">BR01</strain>
    </source>
</reference>
<dbReference type="InterPro" id="IPR009000">
    <property type="entry name" value="Transl_B-barrel_sf"/>
</dbReference>
<evidence type="ECO:0000256" key="12">
    <source>
        <dbReference type="ARBA" id="ARBA00030845"/>
    </source>
</evidence>
<dbReference type="InterPro" id="IPR050100">
    <property type="entry name" value="TRAFAC_GTPase_members"/>
</dbReference>